<keyword evidence="3" id="KW-1185">Reference proteome</keyword>
<comment type="caution">
    <text evidence="2">The sequence shown here is derived from an EMBL/GenBank/DDBJ whole genome shotgun (WGS) entry which is preliminary data.</text>
</comment>
<organism evidence="2 3">
    <name type="scientific">Streptomyces smaragdinus</name>
    <dbReference type="NCBI Taxonomy" id="2585196"/>
    <lineage>
        <taxon>Bacteria</taxon>
        <taxon>Bacillati</taxon>
        <taxon>Actinomycetota</taxon>
        <taxon>Actinomycetes</taxon>
        <taxon>Kitasatosporales</taxon>
        <taxon>Streptomycetaceae</taxon>
        <taxon>Streptomyces</taxon>
    </lineage>
</organism>
<gene>
    <name evidence="2" type="ORF">SRB5_29940</name>
</gene>
<evidence type="ECO:0000313" key="3">
    <source>
        <dbReference type="Proteomes" id="UP000466345"/>
    </source>
</evidence>
<dbReference type="EMBL" id="WEGJ01000009">
    <property type="protein sequence ID" value="MQY12855.1"/>
    <property type="molecule type" value="Genomic_DNA"/>
</dbReference>
<accession>A0A7K0CH90</accession>
<dbReference type="AlphaFoldDB" id="A0A7K0CH90"/>
<dbReference type="OrthoDB" id="3356918at2"/>
<evidence type="ECO:0000259" key="1">
    <source>
        <dbReference type="Pfam" id="PF14399"/>
    </source>
</evidence>
<reference evidence="2 3" key="1">
    <citation type="submission" date="2019-10" db="EMBL/GenBank/DDBJ databases">
        <title>Streptomyces smaragdinus sp. nov. and Streptomyces fabii sp. nov., isolated from the gut of fungus growing-termite Macrotermes natalensis.</title>
        <authorList>
            <person name="Schwitalla J."/>
            <person name="Benndorf R."/>
            <person name="Martin K."/>
            <person name="De Beer W."/>
            <person name="Kaster A.-K."/>
            <person name="Vollmers J."/>
            <person name="Poulsen M."/>
            <person name="Beemelmanns C."/>
        </authorList>
    </citation>
    <scope>NUCLEOTIDE SEQUENCE [LARGE SCALE GENOMIC DNA]</scope>
    <source>
        <strain evidence="2 3">RB5</strain>
    </source>
</reference>
<dbReference type="Proteomes" id="UP000466345">
    <property type="component" value="Unassembled WGS sequence"/>
</dbReference>
<protein>
    <recommendedName>
        <fullName evidence="1">Butirosin biosynthesis protein H N-terminal domain-containing protein</fullName>
    </recommendedName>
</protein>
<sequence>MSVLLEDIRPWRHDLGGCLHGCLATLLESRGVTALPVLGAAWTFRHFPGGVRREEYYYPCRAGDSLLQALAPYHPVRSEWHEPADAAAGWREVREQLSAGHAVAVAVDNFELSFRPAYRDVHSNHLVVVHGYDEERGTVRVLDAVPPAFHGDIPLAELTAARNSGNDLVHERDMFFTGVHIGNRWLSVELGVPADEFPPLDRDEADRVLRLNQEHFAARPDGDGYRGLAGQEAFLTGMVKRLAAGEAIRDELFVAAGAALACTAVHADWLALAGRTLDHPGLLEQARAVDRVAHHWSAVRIFAALTSDGEVSPARLARRVDALMRDHESALTGLEQERTRL</sequence>
<name>A0A7K0CH90_9ACTN</name>
<dbReference type="InterPro" id="IPR026935">
    <property type="entry name" value="BtrH_N"/>
</dbReference>
<evidence type="ECO:0000313" key="2">
    <source>
        <dbReference type="EMBL" id="MQY12855.1"/>
    </source>
</evidence>
<feature type="domain" description="Butirosin biosynthesis protein H N-terminal" evidence="1">
    <location>
        <begin position="18"/>
        <end position="143"/>
    </location>
</feature>
<dbReference type="Pfam" id="PF14399">
    <property type="entry name" value="BtrH_N"/>
    <property type="match status" value="1"/>
</dbReference>
<proteinExistence type="predicted"/>
<dbReference type="RefSeq" id="WP_153452461.1">
    <property type="nucleotide sequence ID" value="NZ_WEGJ01000009.1"/>
</dbReference>